<dbReference type="EMBL" id="LFZN01000219">
    <property type="protein sequence ID" value="KXS95371.1"/>
    <property type="molecule type" value="Genomic_DNA"/>
</dbReference>
<feature type="compositionally biased region" description="Polar residues" evidence="1">
    <location>
        <begin position="223"/>
        <end position="237"/>
    </location>
</feature>
<evidence type="ECO:0000313" key="3">
    <source>
        <dbReference type="Proteomes" id="UP000070133"/>
    </source>
</evidence>
<evidence type="ECO:0008006" key="4">
    <source>
        <dbReference type="Google" id="ProtNLM"/>
    </source>
</evidence>
<accession>A0A139GYX2</accession>
<evidence type="ECO:0000313" key="2">
    <source>
        <dbReference type="EMBL" id="KXS95371.1"/>
    </source>
</evidence>
<feature type="region of interest" description="Disordered" evidence="1">
    <location>
        <begin position="206"/>
        <end position="256"/>
    </location>
</feature>
<dbReference type="AlphaFoldDB" id="A0A139GYX2"/>
<keyword evidence="3" id="KW-1185">Reference proteome</keyword>
<reference evidence="2 3" key="1">
    <citation type="submission" date="2015-07" db="EMBL/GenBank/DDBJ databases">
        <title>Comparative genomics of the Sigatoka disease complex on banana suggests a link between parallel evolutionary changes in Pseudocercospora fijiensis and Pseudocercospora eumusae and increased virulence on the banana host.</title>
        <authorList>
            <person name="Chang T.-C."/>
            <person name="Salvucci A."/>
            <person name="Crous P.W."/>
            <person name="Stergiopoulos I."/>
        </authorList>
    </citation>
    <scope>NUCLEOTIDE SEQUENCE [LARGE SCALE GENOMIC DNA]</scope>
    <source>
        <strain evidence="2 3">CBS 114824</strain>
    </source>
</reference>
<comment type="caution">
    <text evidence="2">The sequence shown here is derived from an EMBL/GenBank/DDBJ whole genome shotgun (WGS) entry which is preliminary data.</text>
</comment>
<feature type="compositionally biased region" description="Polar residues" evidence="1">
    <location>
        <begin position="247"/>
        <end position="256"/>
    </location>
</feature>
<proteinExistence type="predicted"/>
<dbReference type="Gene3D" id="3.30.530.20">
    <property type="match status" value="1"/>
</dbReference>
<dbReference type="InterPro" id="IPR023393">
    <property type="entry name" value="START-like_dom_sf"/>
</dbReference>
<evidence type="ECO:0000256" key="1">
    <source>
        <dbReference type="SAM" id="MobiDB-lite"/>
    </source>
</evidence>
<gene>
    <name evidence="2" type="ORF">AC578_8296</name>
</gene>
<dbReference type="OrthoDB" id="509124at2759"/>
<dbReference type="SUPFAM" id="SSF55961">
    <property type="entry name" value="Bet v1-like"/>
    <property type="match status" value="1"/>
</dbReference>
<feature type="region of interest" description="Disordered" evidence="1">
    <location>
        <begin position="1"/>
        <end position="26"/>
    </location>
</feature>
<protein>
    <recommendedName>
        <fullName evidence="4">Coenzyme Q-binding protein COQ10 START domain-containing protein</fullName>
    </recommendedName>
</protein>
<dbReference type="Proteomes" id="UP000070133">
    <property type="component" value="Unassembled WGS sequence"/>
</dbReference>
<sequence>MAPGAAYTDHQFRSNAHTGPRATPTIPKGGVFSIYAEITIPTPPQYPYEALVDIRTWREWNSFNPDVIITKHSNPHSRDIRMEQGCFMTVSYQITPDVRKETKSVCRHMEPLKHKDDGKESHSMGGNVTRIRWTSDNANLLTPGFVLKTERVNEIEETSEGHCKYRTWLTFDGLSAKTLKKKYEKALMARLPEFCEDLKERSMKLYQDQPDPRKMSVSMPRKSVQQTRTSVQISRPSMQKPEGEQLQHFQTSAPTR</sequence>
<organism evidence="2 3">
    <name type="scientific">Pseudocercospora eumusae</name>
    <dbReference type="NCBI Taxonomy" id="321146"/>
    <lineage>
        <taxon>Eukaryota</taxon>
        <taxon>Fungi</taxon>
        <taxon>Dikarya</taxon>
        <taxon>Ascomycota</taxon>
        <taxon>Pezizomycotina</taxon>
        <taxon>Dothideomycetes</taxon>
        <taxon>Dothideomycetidae</taxon>
        <taxon>Mycosphaerellales</taxon>
        <taxon>Mycosphaerellaceae</taxon>
        <taxon>Pseudocercospora</taxon>
    </lineage>
</organism>
<name>A0A139GYX2_9PEZI</name>